<keyword evidence="3" id="KW-0808">Transferase</keyword>
<dbReference type="CDD" id="cd14686">
    <property type="entry name" value="bZIP"/>
    <property type="match status" value="1"/>
</dbReference>
<comment type="subcellular location">
    <subcellularLocation>
        <location evidence="1">Membrane</location>
        <topology evidence="1">Multi-pass membrane protein</topology>
    </subcellularLocation>
</comment>
<keyword evidence="4 8" id="KW-0812">Transmembrane</keyword>
<name>A0A0R1P192_9LACO</name>
<feature type="transmembrane region" description="Helical" evidence="8">
    <location>
        <begin position="122"/>
        <end position="146"/>
    </location>
</feature>
<proteinExistence type="predicted"/>
<dbReference type="PANTHER" id="PTHR47816:SF4">
    <property type="entry name" value="RIBOSOMAL RNA SMALL SUBUNIT METHYLTRANSFERASE C"/>
    <property type="match status" value="1"/>
</dbReference>
<dbReference type="CDD" id="cd02440">
    <property type="entry name" value="AdoMet_MTases"/>
    <property type="match status" value="1"/>
</dbReference>
<feature type="transmembrane region" description="Helical" evidence="8">
    <location>
        <begin position="81"/>
        <end position="102"/>
    </location>
</feature>
<feature type="transmembrane region" description="Helical" evidence="8">
    <location>
        <begin position="188"/>
        <end position="213"/>
    </location>
</feature>
<evidence type="ECO:0000256" key="5">
    <source>
        <dbReference type="ARBA" id="ARBA00022989"/>
    </source>
</evidence>
<dbReference type="Pfam" id="PF05175">
    <property type="entry name" value="MTS"/>
    <property type="match status" value="1"/>
</dbReference>
<sequence>MMIGLDKKLTPYQWVMAILSIISIFLIILDFAAVISINQPTSKWFWINCAIVLFFAIDYFYRFYEADDKKLYFKTHIYDLLSIIPIGLLFVGLNIFNLSGLVSDLRLLRLIRLAGLMGKLKIIFHTNGLLYVVFFTITFLLVGAEAFAITEHVSLDTAFWWALSTASTVGYDAIFGKTIPPHSIVGKFVTLVIMLLGIGIVGMLTSSITSYLMRKTNGANTLHTHDDIELVLKKLDDLEKQNKDLADQNKQMQAEIQSLKKRRDENEVEKFKDWLEKRKENRMSTDKNQMYFATDPTTAHDEHVIDYHVDNIDLKFTTDAGVFSKMRVDYGSGVLIKAMKEVTFPQENILDVGTGYGPIGLFAAKFWPSQTVDMVDVNERGLNLAKQNAQVNHISNVNIYSSDCYAQVDKKYGLVLTNPPIRAGKKVVSDIIAGASDHLVDQGVLLVVIQKKQGEPSARKLMTATYGNCEILTRDKGYYILKSVKRDNNAV</sequence>
<dbReference type="Proteomes" id="UP000051311">
    <property type="component" value="Unassembled WGS sequence"/>
</dbReference>
<keyword evidence="11" id="KW-0407">Ion channel</keyword>
<dbReference type="Gene3D" id="3.40.50.150">
    <property type="entry name" value="Vaccinia Virus protein VP39"/>
    <property type="match status" value="1"/>
</dbReference>
<feature type="coiled-coil region" evidence="7">
    <location>
        <begin position="228"/>
        <end position="269"/>
    </location>
</feature>
<evidence type="ECO:0000256" key="2">
    <source>
        <dbReference type="ARBA" id="ARBA00022603"/>
    </source>
</evidence>
<evidence type="ECO:0000256" key="4">
    <source>
        <dbReference type="ARBA" id="ARBA00022692"/>
    </source>
</evidence>
<dbReference type="PATRIC" id="fig|1423748.3.peg.591"/>
<reference evidence="11 12" key="1">
    <citation type="journal article" date="2015" name="Genome Announc.">
        <title>Expanding the biotechnology potential of lactobacilli through comparative genomics of 213 strains and associated genera.</title>
        <authorList>
            <person name="Sun Z."/>
            <person name="Harris H.M."/>
            <person name="McCann A."/>
            <person name="Guo C."/>
            <person name="Argimon S."/>
            <person name="Zhang W."/>
            <person name="Yang X."/>
            <person name="Jeffery I.B."/>
            <person name="Cooney J.C."/>
            <person name="Kagawa T.F."/>
            <person name="Liu W."/>
            <person name="Song Y."/>
            <person name="Salvetti E."/>
            <person name="Wrobel A."/>
            <person name="Rasinkangas P."/>
            <person name="Parkhill J."/>
            <person name="Rea M.C."/>
            <person name="O'Sullivan O."/>
            <person name="Ritari J."/>
            <person name="Douillard F.P."/>
            <person name="Paul Ross R."/>
            <person name="Yang R."/>
            <person name="Briner A.E."/>
            <person name="Felis G.E."/>
            <person name="de Vos W.M."/>
            <person name="Barrangou R."/>
            <person name="Klaenhammer T.R."/>
            <person name="Caufield P.W."/>
            <person name="Cui Y."/>
            <person name="Zhang H."/>
            <person name="O'Toole P.W."/>
        </authorList>
    </citation>
    <scope>NUCLEOTIDE SEQUENCE [LARGE SCALE GENOMIC DNA]</scope>
    <source>
        <strain evidence="11 12">DSM 10532</strain>
    </source>
</reference>
<keyword evidence="11" id="KW-0813">Transport</keyword>
<dbReference type="PANTHER" id="PTHR47816">
    <property type="entry name" value="RIBOSOMAL RNA SMALL SUBUNIT METHYLTRANSFERASE C"/>
    <property type="match status" value="1"/>
</dbReference>
<keyword evidence="2" id="KW-0489">Methyltransferase</keyword>
<feature type="transmembrane region" description="Helical" evidence="8">
    <location>
        <begin position="158"/>
        <end position="176"/>
    </location>
</feature>
<dbReference type="EMBL" id="AZEL01000011">
    <property type="protein sequence ID" value="KRL24212.1"/>
    <property type="molecule type" value="Genomic_DNA"/>
</dbReference>
<evidence type="ECO:0000256" key="7">
    <source>
        <dbReference type="SAM" id="Coils"/>
    </source>
</evidence>
<dbReference type="InterPro" id="IPR046977">
    <property type="entry name" value="RsmC/RlmG"/>
</dbReference>
<evidence type="ECO:0000313" key="12">
    <source>
        <dbReference type="Proteomes" id="UP000051311"/>
    </source>
</evidence>
<feature type="domain" description="Methyltransferase small" evidence="10">
    <location>
        <begin position="314"/>
        <end position="482"/>
    </location>
</feature>
<dbReference type="SUPFAM" id="SSF53335">
    <property type="entry name" value="S-adenosyl-L-methionine-dependent methyltransferases"/>
    <property type="match status" value="1"/>
</dbReference>
<gene>
    <name evidence="11" type="ORF">FC37_GL000560</name>
</gene>
<dbReference type="GO" id="GO:0016020">
    <property type="term" value="C:membrane"/>
    <property type="evidence" value="ECO:0007669"/>
    <property type="project" value="UniProtKB-SubCell"/>
</dbReference>
<dbReference type="InterPro" id="IPR027359">
    <property type="entry name" value="Volt_channel_dom_sf"/>
</dbReference>
<keyword evidence="11" id="KW-0406">Ion transport</keyword>
<evidence type="ECO:0000256" key="3">
    <source>
        <dbReference type="ARBA" id="ARBA00022679"/>
    </source>
</evidence>
<dbReference type="eggNOG" id="COG1340">
    <property type="taxonomic scope" value="Bacteria"/>
</dbReference>
<dbReference type="eggNOG" id="COG2813">
    <property type="taxonomic scope" value="Bacteria"/>
</dbReference>
<dbReference type="Gene3D" id="1.20.120.350">
    <property type="entry name" value="Voltage-gated potassium channels. Chain C"/>
    <property type="match status" value="1"/>
</dbReference>
<dbReference type="InterPro" id="IPR029063">
    <property type="entry name" value="SAM-dependent_MTases_sf"/>
</dbReference>
<dbReference type="AlphaFoldDB" id="A0A0R1P192"/>
<dbReference type="Pfam" id="PF00520">
    <property type="entry name" value="Ion_trans"/>
    <property type="match status" value="1"/>
</dbReference>
<dbReference type="InterPro" id="IPR005821">
    <property type="entry name" value="Ion_trans_dom"/>
</dbReference>
<comment type="caution">
    <text evidence="11">The sequence shown here is derived from an EMBL/GenBank/DDBJ whole genome shotgun (WGS) entry which is preliminary data.</text>
</comment>
<evidence type="ECO:0000313" key="11">
    <source>
        <dbReference type="EMBL" id="KRL24212.1"/>
    </source>
</evidence>
<organism evidence="11 12">
    <name type="scientific">Lactobacillus gallinarum DSM 10532 = JCM 2011</name>
    <dbReference type="NCBI Taxonomy" id="1423748"/>
    <lineage>
        <taxon>Bacteria</taxon>
        <taxon>Bacillati</taxon>
        <taxon>Bacillota</taxon>
        <taxon>Bacilli</taxon>
        <taxon>Lactobacillales</taxon>
        <taxon>Lactobacillaceae</taxon>
        <taxon>Lactobacillus</taxon>
    </lineage>
</organism>
<protein>
    <submittedName>
        <fullName evidence="11">Potassium channel protein</fullName>
    </submittedName>
</protein>
<evidence type="ECO:0000256" key="1">
    <source>
        <dbReference type="ARBA" id="ARBA00004141"/>
    </source>
</evidence>
<dbReference type="OrthoDB" id="9764961at2"/>
<evidence type="ECO:0000259" key="10">
    <source>
        <dbReference type="Pfam" id="PF05175"/>
    </source>
</evidence>
<keyword evidence="6 8" id="KW-0472">Membrane</keyword>
<keyword evidence="5 8" id="KW-1133">Transmembrane helix</keyword>
<dbReference type="GO" id="GO:0008757">
    <property type="term" value="F:S-adenosylmethionine-dependent methyltransferase activity"/>
    <property type="evidence" value="ECO:0007669"/>
    <property type="project" value="InterPro"/>
</dbReference>
<dbReference type="STRING" id="1423748.FC37_GL000560"/>
<dbReference type="InterPro" id="IPR007848">
    <property type="entry name" value="Small_mtfrase_dom"/>
</dbReference>
<dbReference type="Gene3D" id="1.10.287.70">
    <property type="match status" value="1"/>
</dbReference>
<feature type="transmembrane region" description="Helical" evidence="8">
    <location>
        <begin position="44"/>
        <end position="61"/>
    </location>
</feature>
<keyword evidence="7" id="KW-0175">Coiled coil</keyword>
<accession>A0A0R1P192</accession>
<evidence type="ECO:0000259" key="9">
    <source>
        <dbReference type="Pfam" id="PF00520"/>
    </source>
</evidence>
<dbReference type="SUPFAM" id="SSF81324">
    <property type="entry name" value="Voltage-gated potassium channels"/>
    <property type="match status" value="1"/>
</dbReference>
<feature type="domain" description="Ion transport" evidence="9">
    <location>
        <begin position="13"/>
        <end position="211"/>
    </location>
</feature>
<dbReference type="GO" id="GO:0032259">
    <property type="term" value="P:methylation"/>
    <property type="evidence" value="ECO:0007669"/>
    <property type="project" value="UniProtKB-KW"/>
</dbReference>
<feature type="transmembrane region" description="Helical" evidence="8">
    <location>
        <begin position="12"/>
        <end position="37"/>
    </location>
</feature>
<evidence type="ECO:0000256" key="8">
    <source>
        <dbReference type="SAM" id="Phobius"/>
    </source>
</evidence>
<evidence type="ECO:0000256" key="6">
    <source>
        <dbReference type="ARBA" id="ARBA00023136"/>
    </source>
</evidence>
<dbReference type="GO" id="GO:0005216">
    <property type="term" value="F:monoatomic ion channel activity"/>
    <property type="evidence" value="ECO:0007669"/>
    <property type="project" value="InterPro"/>
</dbReference>